<dbReference type="GO" id="GO:0009432">
    <property type="term" value="P:SOS response"/>
    <property type="evidence" value="ECO:0007669"/>
    <property type="project" value="TreeGrafter"/>
</dbReference>
<sequence length="290" mass="33932">MKTAYIIYYDKEAQKNSGFIEMLMTEFFKYDIVLEYVSYEVTAAMSGDVFKNSFNDAVFVINRTREYRLSKRFEDIDIKVFHSSKITELGNNKYKTYCYLKDYFKRKGFEPENQKEWIADTVFVKADELKQTTDKYNGNDYVIKSVDGHGGSEVFLLESCVYEKLKGHDCILQKRIDSDSNDIRVYILFGEIYAAVLRHGTDGFKSNFSLGGSVSEYFPDEKQRNFIRNFIEAFGKDELKMAGIDFILTKDGRLIFNELEEMVGSRMLYNCSKHDIVKEYVELVQRKLNL</sequence>
<dbReference type="AlphaFoldDB" id="A0AAW3JVA2"/>
<dbReference type="PANTHER" id="PTHR21621:SF0">
    <property type="entry name" value="BETA-CITRYLGLUTAMATE SYNTHASE B-RELATED"/>
    <property type="match status" value="1"/>
</dbReference>
<evidence type="ECO:0000259" key="1">
    <source>
        <dbReference type="Pfam" id="PF08443"/>
    </source>
</evidence>
<evidence type="ECO:0000313" key="2">
    <source>
        <dbReference type="EMBL" id="KQC86473.1"/>
    </source>
</evidence>
<gene>
    <name evidence="2" type="ORF">APZ18_04625</name>
</gene>
<keyword evidence="3" id="KW-1185">Reference proteome</keyword>
<dbReference type="Proteomes" id="UP000050833">
    <property type="component" value="Unassembled WGS sequence"/>
</dbReference>
<dbReference type="InterPro" id="IPR013651">
    <property type="entry name" value="ATP-grasp_RimK-type"/>
</dbReference>
<dbReference type="GO" id="GO:0005737">
    <property type="term" value="C:cytoplasm"/>
    <property type="evidence" value="ECO:0007669"/>
    <property type="project" value="TreeGrafter"/>
</dbReference>
<dbReference type="EMBL" id="LLKB01000001">
    <property type="protein sequence ID" value="KQC86473.1"/>
    <property type="molecule type" value="Genomic_DNA"/>
</dbReference>
<accession>A0AAW3JVA2</accession>
<feature type="domain" description="ATP-grasp fold RimK-type" evidence="1">
    <location>
        <begin position="125"/>
        <end position="282"/>
    </location>
</feature>
<dbReference type="RefSeq" id="WP_055942016.1">
    <property type="nucleotide sequence ID" value="NZ_LLKB01000001.1"/>
</dbReference>
<dbReference type="Gene3D" id="3.30.470.20">
    <property type="entry name" value="ATP-grasp fold, B domain"/>
    <property type="match status" value="1"/>
</dbReference>
<dbReference type="PANTHER" id="PTHR21621">
    <property type="entry name" value="RIBOSOMAL PROTEIN S6 MODIFICATION PROTEIN"/>
    <property type="match status" value="1"/>
</dbReference>
<evidence type="ECO:0000313" key="3">
    <source>
        <dbReference type="Proteomes" id="UP000050833"/>
    </source>
</evidence>
<dbReference type="GO" id="GO:0018169">
    <property type="term" value="F:ribosomal S6-glutamic acid ligase activity"/>
    <property type="evidence" value="ECO:0007669"/>
    <property type="project" value="TreeGrafter"/>
</dbReference>
<protein>
    <recommendedName>
        <fullName evidence="1">ATP-grasp fold RimK-type domain-containing protein</fullName>
    </recommendedName>
</protein>
<organism evidence="2 3">
    <name type="scientific">Butyribacter intestini</name>
    <dbReference type="NCBI Taxonomy" id="1703332"/>
    <lineage>
        <taxon>Bacteria</taxon>
        <taxon>Bacillati</taxon>
        <taxon>Bacillota</taxon>
        <taxon>Clostridia</taxon>
        <taxon>Lachnospirales</taxon>
        <taxon>Lachnospiraceae</taxon>
        <taxon>Butyribacter</taxon>
    </lineage>
</organism>
<dbReference type="Pfam" id="PF08443">
    <property type="entry name" value="RimK"/>
    <property type="match status" value="1"/>
</dbReference>
<dbReference type="SUPFAM" id="SSF56059">
    <property type="entry name" value="Glutathione synthetase ATP-binding domain-like"/>
    <property type="match status" value="1"/>
</dbReference>
<comment type="caution">
    <text evidence="2">The sequence shown here is derived from an EMBL/GenBank/DDBJ whole genome shotgun (WGS) entry which is preliminary data.</text>
</comment>
<reference evidence="2 3" key="1">
    <citation type="submission" date="2015-10" db="EMBL/GenBank/DDBJ databases">
        <title>Butyribacter intestini gen. nov., sp. nov., a butyric acid-producing bacterium of the family Lachnospiraceae isolated from the human faeces.</title>
        <authorList>
            <person name="Zou Y."/>
            <person name="Xue W."/>
            <person name="Luo G."/>
            <person name="Lv M."/>
        </authorList>
    </citation>
    <scope>NUCLEOTIDE SEQUENCE [LARGE SCALE GENOMIC DNA]</scope>
    <source>
        <strain evidence="2 3">TF01-11</strain>
    </source>
</reference>
<proteinExistence type="predicted"/>
<name>A0AAW3JVA2_9FIRM</name>